<evidence type="ECO:0000256" key="1">
    <source>
        <dbReference type="SAM" id="MobiDB-lite"/>
    </source>
</evidence>
<dbReference type="Proteomes" id="UP000605986">
    <property type="component" value="Unassembled WGS sequence"/>
</dbReference>
<dbReference type="AlphaFoldDB" id="A0A8H4JTA0"/>
<comment type="caution">
    <text evidence="2">The sequence shown here is derived from an EMBL/GenBank/DDBJ whole genome shotgun (WGS) entry which is preliminary data.</text>
</comment>
<sequence length="254" mass="28117">MARLKRSSMSDIHVQHNDIKRALEHFQPNEDSNMNSINDDQDDTELIDPSLGKQDTGRNTYFRILNGTIHITTENPTPRSPSPTSPRTALPPGALSEPPQHNDQTSKKRAGSPSPRPPKSAKRPRVADESRVIKTNIKQLEAKIKDILEGHLGSLNLFAGVWDAREALAAQLALTEDFEANSAGPLERLSPEALRLARNEAKAKQDKLEANVKQAETMLSIAMEGLSECFKKTQALETEIATERDKLKAMDAVR</sequence>
<evidence type="ECO:0000313" key="3">
    <source>
        <dbReference type="Proteomes" id="UP000605986"/>
    </source>
</evidence>
<proteinExistence type="predicted"/>
<evidence type="ECO:0000313" key="2">
    <source>
        <dbReference type="EMBL" id="KAF4437164.1"/>
    </source>
</evidence>
<keyword evidence="3" id="KW-1185">Reference proteome</keyword>
<name>A0A8H4JTA0_9HYPO</name>
<gene>
    <name evidence="2" type="ORF">F53441_13098</name>
</gene>
<feature type="region of interest" description="Disordered" evidence="1">
    <location>
        <begin position="26"/>
        <end position="130"/>
    </location>
</feature>
<feature type="compositionally biased region" description="Polar residues" evidence="1">
    <location>
        <begin position="29"/>
        <end position="38"/>
    </location>
</feature>
<protein>
    <submittedName>
        <fullName evidence="2">Uncharacterized protein</fullName>
    </submittedName>
</protein>
<reference evidence="2" key="1">
    <citation type="submission" date="2020-01" db="EMBL/GenBank/DDBJ databases">
        <title>Identification and distribution of gene clusters putatively required for synthesis of sphingolipid metabolism inhibitors in phylogenetically diverse species of the filamentous fungus Fusarium.</title>
        <authorList>
            <person name="Kim H.-S."/>
            <person name="Busman M."/>
            <person name="Brown D.W."/>
            <person name="Divon H."/>
            <person name="Uhlig S."/>
            <person name="Proctor R.H."/>
        </authorList>
    </citation>
    <scope>NUCLEOTIDE SEQUENCE</scope>
    <source>
        <strain evidence="2">NRRL 53441</strain>
    </source>
</reference>
<dbReference type="EMBL" id="JAADJG010000768">
    <property type="protein sequence ID" value="KAF4437164.1"/>
    <property type="molecule type" value="Genomic_DNA"/>
</dbReference>
<organism evidence="2 3">
    <name type="scientific">Fusarium austroafricanum</name>
    <dbReference type="NCBI Taxonomy" id="2364996"/>
    <lineage>
        <taxon>Eukaryota</taxon>
        <taxon>Fungi</taxon>
        <taxon>Dikarya</taxon>
        <taxon>Ascomycota</taxon>
        <taxon>Pezizomycotina</taxon>
        <taxon>Sordariomycetes</taxon>
        <taxon>Hypocreomycetidae</taxon>
        <taxon>Hypocreales</taxon>
        <taxon>Nectriaceae</taxon>
        <taxon>Fusarium</taxon>
        <taxon>Fusarium concolor species complex</taxon>
    </lineage>
</organism>
<accession>A0A8H4JTA0</accession>